<comment type="caution">
    <text evidence="2">The sequence shown here is derived from an EMBL/GenBank/DDBJ whole genome shotgun (WGS) entry which is preliminary data.</text>
</comment>
<protein>
    <submittedName>
        <fullName evidence="2">Uncharacterized protein</fullName>
    </submittedName>
</protein>
<accession>A0A1R2BRX9</accession>
<organism evidence="2 3">
    <name type="scientific">Stentor coeruleus</name>
    <dbReference type="NCBI Taxonomy" id="5963"/>
    <lineage>
        <taxon>Eukaryota</taxon>
        <taxon>Sar</taxon>
        <taxon>Alveolata</taxon>
        <taxon>Ciliophora</taxon>
        <taxon>Postciliodesmatophora</taxon>
        <taxon>Heterotrichea</taxon>
        <taxon>Heterotrichida</taxon>
        <taxon>Stentoridae</taxon>
        <taxon>Stentor</taxon>
    </lineage>
</organism>
<evidence type="ECO:0000313" key="3">
    <source>
        <dbReference type="Proteomes" id="UP000187209"/>
    </source>
</evidence>
<keyword evidence="1" id="KW-0812">Transmembrane</keyword>
<dbReference type="Proteomes" id="UP000187209">
    <property type="component" value="Unassembled WGS sequence"/>
</dbReference>
<keyword evidence="1" id="KW-0472">Membrane</keyword>
<keyword evidence="1" id="KW-1133">Transmembrane helix</keyword>
<feature type="transmembrane region" description="Helical" evidence="1">
    <location>
        <begin position="444"/>
        <end position="466"/>
    </location>
</feature>
<reference evidence="2 3" key="1">
    <citation type="submission" date="2016-11" db="EMBL/GenBank/DDBJ databases">
        <title>The macronuclear genome of Stentor coeruleus: a giant cell with tiny introns.</title>
        <authorList>
            <person name="Slabodnick M."/>
            <person name="Ruby J.G."/>
            <person name="Reiff S.B."/>
            <person name="Swart E.C."/>
            <person name="Gosai S."/>
            <person name="Prabakaran S."/>
            <person name="Witkowska E."/>
            <person name="Larue G.E."/>
            <person name="Fisher S."/>
            <person name="Freeman R.M."/>
            <person name="Gunawardena J."/>
            <person name="Chu W."/>
            <person name="Stover N.A."/>
            <person name="Gregory B.D."/>
            <person name="Nowacki M."/>
            <person name="Derisi J."/>
            <person name="Roy S.W."/>
            <person name="Marshall W.F."/>
            <person name="Sood P."/>
        </authorList>
    </citation>
    <scope>NUCLEOTIDE SEQUENCE [LARGE SCALE GENOMIC DNA]</scope>
    <source>
        <strain evidence="2">WM001</strain>
    </source>
</reference>
<gene>
    <name evidence="2" type="ORF">SteCoe_20415</name>
</gene>
<dbReference type="AlphaFoldDB" id="A0A1R2BRX9"/>
<evidence type="ECO:0000313" key="2">
    <source>
        <dbReference type="EMBL" id="OMJ79558.1"/>
    </source>
</evidence>
<dbReference type="EMBL" id="MPUH01000465">
    <property type="protein sequence ID" value="OMJ79558.1"/>
    <property type="molecule type" value="Genomic_DNA"/>
</dbReference>
<evidence type="ECO:0000256" key="1">
    <source>
        <dbReference type="SAM" id="Phobius"/>
    </source>
</evidence>
<sequence length="480" mass="56649">MVESFLLVNSYNGLNESYLNSSNATPLKAVQIVTDEYPNAITPPKSRSELTKGPFSNFLKVSGESPKQDCNKSTYNIKKLISAIKKYQKNLNVLEKVWSQWKKPKNKRRAILTMSIDSIFHTPPKKDCNDVSNITFNSGFFPSLLMTENSENRSFKWNKGNSAIRKLKYAISSSEVRYYYKKKRTFVKYKRLVFDPRYVVIKKPIAKIRILAMKNCFKLFAKCYFKQFYKFKNSYLKHCYYGIINSSSICLYIKSRDQYIKFITKKFIGLLNNICEHQICRCYWHILQISNIEKYEEKCEKFIKEGKSRVLKSSIIHWISNSKELMSKRIFISADKFCAVIQKLQRIRLRKYFIRIITRNFKSLRSILNNFDKKSFLCLSYTFSHWKFYCAIKLQSIKYKHLGALKISNTLFSIRLKVLSSVYFIFKPASVKATSKSIMQKEKWILLGKFMCFILGFLIFISYFVFDTNKNGDKRQEIVN</sequence>
<keyword evidence="3" id="KW-1185">Reference proteome</keyword>
<proteinExistence type="predicted"/>
<name>A0A1R2BRX9_9CILI</name>